<name>A0A9X2XB64_9HYPH</name>
<dbReference type="Proteomes" id="UP001149009">
    <property type="component" value="Unassembled WGS sequence"/>
</dbReference>
<comment type="caution">
    <text evidence="1">The sequence shown here is derived from an EMBL/GenBank/DDBJ whole genome shotgun (WGS) entry which is preliminary data.</text>
</comment>
<accession>A0A9X2XB64</accession>
<organism evidence="1 2">
    <name type="scientific">Chelativorans petroleitrophicus</name>
    <dbReference type="NCBI Taxonomy" id="2975484"/>
    <lineage>
        <taxon>Bacteria</taxon>
        <taxon>Pseudomonadati</taxon>
        <taxon>Pseudomonadota</taxon>
        <taxon>Alphaproteobacteria</taxon>
        <taxon>Hyphomicrobiales</taxon>
        <taxon>Phyllobacteriaceae</taxon>
        <taxon>Chelativorans</taxon>
    </lineage>
</organism>
<dbReference type="AlphaFoldDB" id="A0A9X2XB64"/>
<evidence type="ECO:0000313" key="2">
    <source>
        <dbReference type="Proteomes" id="UP001149009"/>
    </source>
</evidence>
<dbReference type="Gene3D" id="3.10.450.50">
    <property type="match status" value="1"/>
</dbReference>
<protein>
    <submittedName>
        <fullName evidence="1">Uncharacterized protein</fullName>
    </submittedName>
</protein>
<keyword evidence="2" id="KW-1185">Reference proteome</keyword>
<reference evidence="1" key="1">
    <citation type="submission" date="2022-08" db="EMBL/GenBank/DDBJ databases">
        <title>Chelativorans sichuanense sp. nov., a paraffin oil-degrading bacterium isolated from a mixture of oil-based drill cuttings and paddy soil.</title>
        <authorList>
            <person name="Yu J."/>
            <person name="Liu H."/>
            <person name="Chen Q."/>
        </authorList>
    </citation>
    <scope>NUCLEOTIDE SEQUENCE</scope>
    <source>
        <strain evidence="1">SCAU 2101</strain>
    </source>
</reference>
<gene>
    <name evidence="1" type="ORF">NYR54_17995</name>
</gene>
<sequence length="94" mass="10280">MPEVLGYLSENVNWKMIGSWDASDKTGVGHYLSQYAKIVHLRIGTIITHGTDCGIDGEITFESGQQAAFCHVLIFTGGARTEVVPPDETVWRVG</sequence>
<dbReference type="EMBL" id="JAODNV010000027">
    <property type="protein sequence ID" value="MCT8992158.1"/>
    <property type="molecule type" value="Genomic_DNA"/>
</dbReference>
<evidence type="ECO:0000313" key="1">
    <source>
        <dbReference type="EMBL" id="MCT8992158.1"/>
    </source>
</evidence>
<proteinExistence type="predicted"/>